<organism evidence="1">
    <name type="scientific">marine sediment metagenome</name>
    <dbReference type="NCBI Taxonomy" id="412755"/>
    <lineage>
        <taxon>unclassified sequences</taxon>
        <taxon>metagenomes</taxon>
        <taxon>ecological metagenomes</taxon>
    </lineage>
</organism>
<feature type="non-terminal residue" evidence="1">
    <location>
        <position position="1"/>
    </location>
</feature>
<proteinExistence type="predicted"/>
<name>A0A0F9BMT8_9ZZZZ</name>
<protein>
    <submittedName>
        <fullName evidence="1">Uncharacterized protein</fullName>
    </submittedName>
</protein>
<evidence type="ECO:0000313" key="1">
    <source>
        <dbReference type="EMBL" id="KKL23155.1"/>
    </source>
</evidence>
<dbReference type="AlphaFoldDB" id="A0A0F9BMT8"/>
<comment type="caution">
    <text evidence="1">The sequence shown here is derived from an EMBL/GenBank/DDBJ whole genome shotgun (WGS) entry which is preliminary data.</text>
</comment>
<gene>
    <name evidence="1" type="ORF">LCGC14_2428270</name>
</gene>
<reference evidence="1" key="1">
    <citation type="journal article" date="2015" name="Nature">
        <title>Complex archaea that bridge the gap between prokaryotes and eukaryotes.</title>
        <authorList>
            <person name="Spang A."/>
            <person name="Saw J.H."/>
            <person name="Jorgensen S.L."/>
            <person name="Zaremba-Niedzwiedzka K."/>
            <person name="Martijn J."/>
            <person name="Lind A.E."/>
            <person name="van Eijk R."/>
            <person name="Schleper C."/>
            <person name="Guy L."/>
            <person name="Ettema T.J."/>
        </authorList>
    </citation>
    <scope>NUCLEOTIDE SEQUENCE</scope>
</reference>
<dbReference type="EMBL" id="LAZR01037082">
    <property type="protein sequence ID" value="KKL23155.1"/>
    <property type="molecule type" value="Genomic_DNA"/>
</dbReference>
<accession>A0A0F9BMT8</accession>
<sequence length="84" mass="8838">ATNNARTFIPGLSSWSGTFEGVKDGAPLQVFSQTSLELAESATVTQMWLGNVVITGIHPNVSADGLVTYTYDYQGVGELVEASA</sequence>